<dbReference type="GO" id="GO:0005524">
    <property type="term" value="F:ATP binding"/>
    <property type="evidence" value="ECO:0007669"/>
    <property type="project" value="UniProtKB-UniRule"/>
</dbReference>
<dbReference type="GO" id="GO:0018169">
    <property type="term" value="F:ribosomal S6-glutamic acid ligase activity"/>
    <property type="evidence" value="ECO:0007669"/>
    <property type="project" value="TreeGrafter"/>
</dbReference>
<dbReference type="AlphaFoldDB" id="A0A9D1M1I0"/>
<evidence type="ECO:0000313" key="3">
    <source>
        <dbReference type="EMBL" id="HIU51945.1"/>
    </source>
</evidence>
<feature type="domain" description="ATP-grasp" evidence="2">
    <location>
        <begin position="64"/>
        <end position="307"/>
    </location>
</feature>
<dbReference type="Pfam" id="PF08443">
    <property type="entry name" value="RimK"/>
    <property type="match status" value="1"/>
</dbReference>
<dbReference type="Gene3D" id="3.30.1490.20">
    <property type="entry name" value="ATP-grasp fold, A domain"/>
    <property type="match status" value="1"/>
</dbReference>
<organism evidence="3 4">
    <name type="scientific">Candidatus Merdicola faecigallinarum</name>
    <dbReference type="NCBI Taxonomy" id="2840862"/>
    <lineage>
        <taxon>Bacteria</taxon>
        <taxon>Bacillati</taxon>
        <taxon>Bacillota</taxon>
        <taxon>Clostridia</taxon>
        <taxon>Candidatus Merdicola</taxon>
    </lineage>
</organism>
<dbReference type="PANTHER" id="PTHR21621">
    <property type="entry name" value="RIBOSOMAL PROTEIN S6 MODIFICATION PROTEIN"/>
    <property type="match status" value="1"/>
</dbReference>
<dbReference type="SUPFAM" id="SSF56059">
    <property type="entry name" value="Glutathione synthetase ATP-binding domain-like"/>
    <property type="match status" value="1"/>
</dbReference>
<keyword evidence="1" id="KW-0067">ATP-binding</keyword>
<dbReference type="InterPro" id="IPR011761">
    <property type="entry name" value="ATP-grasp"/>
</dbReference>
<comment type="caution">
    <text evidence="3">The sequence shown here is derived from an EMBL/GenBank/DDBJ whole genome shotgun (WGS) entry which is preliminary data.</text>
</comment>
<dbReference type="EMBL" id="DVNH01000035">
    <property type="protein sequence ID" value="HIU51945.1"/>
    <property type="molecule type" value="Genomic_DNA"/>
</dbReference>
<protein>
    <recommendedName>
        <fullName evidence="2">ATP-grasp domain-containing protein</fullName>
    </recommendedName>
</protein>
<dbReference type="Proteomes" id="UP000824093">
    <property type="component" value="Unassembled WGS sequence"/>
</dbReference>
<sequence>MYGEQFNQLVKEIGKETGIKVEELSYGYLLKLTKGKKKHYIIGYKFDLNSQASGNIAKDKYSTYVILKEEKIPVVEYKALFHPIRRAKYQNENTEKEIYEYFEKNHNRLVIKPNNGQEGIGVSLCKQKEELIPIIEKLFQDNNTLVMCPFYEIETEYRTIYLDGKCMLTYGKKIPYIIGDGIHSIEELIRKNDRIKIEKIKDETKQEIDFKRVPKLQEKVEILWKHNLSGGAIPEIIQNKELEKRIHQIVKQTAKALNLRFASIDVIQTKTGELYVLEVNSGIFMKNFMEEYQNGYQIAKKIYKKAIKNAFHKS</sequence>
<evidence type="ECO:0000259" key="2">
    <source>
        <dbReference type="PROSITE" id="PS50975"/>
    </source>
</evidence>
<dbReference type="GO" id="GO:0009432">
    <property type="term" value="P:SOS response"/>
    <property type="evidence" value="ECO:0007669"/>
    <property type="project" value="TreeGrafter"/>
</dbReference>
<evidence type="ECO:0000256" key="1">
    <source>
        <dbReference type="PROSITE-ProRule" id="PRU00409"/>
    </source>
</evidence>
<name>A0A9D1M1I0_9FIRM</name>
<dbReference type="InterPro" id="IPR013651">
    <property type="entry name" value="ATP-grasp_RimK-type"/>
</dbReference>
<reference evidence="3" key="2">
    <citation type="journal article" date="2021" name="PeerJ">
        <title>Extensive microbial diversity within the chicken gut microbiome revealed by metagenomics and culture.</title>
        <authorList>
            <person name="Gilroy R."/>
            <person name="Ravi A."/>
            <person name="Getino M."/>
            <person name="Pursley I."/>
            <person name="Horton D.L."/>
            <person name="Alikhan N.F."/>
            <person name="Baker D."/>
            <person name="Gharbi K."/>
            <person name="Hall N."/>
            <person name="Watson M."/>
            <person name="Adriaenssens E.M."/>
            <person name="Foster-Nyarko E."/>
            <person name="Jarju S."/>
            <person name="Secka A."/>
            <person name="Antonio M."/>
            <person name="Oren A."/>
            <person name="Chaudhuri R.R."/>
            <person name="La Ragione R."/>
            <person name="Hildebrand F."/>
            <person name="Pallen M.J."/>
        </authorList>
    </citation>
    <scope>NUCLEOTIDE SEQUENCE</scope>
    <source>
        <strain evidence="3">CHK195-15760</strain>
    </source>
</reference>
<reference evidence="3" key="1">
    <citation type="submission" date="2020-10" db="EMBL/GenBank/DDBJ databases">
        <authorList>
            <person name="Gilroy R."/>
        </authorList>
    </citation>
    <scope>NUCLEOTIDE SEQUENCE</scope>
    <source>
        <strain evidence="3">CHK195-15760</strain>
    </source>
</reference>
<dbReference type="PANTHER" id="PTHR21621:SF0">
    <property type="entry name" value="BETA-CITRYLGLUTAMATE SYNTHASE B-RELATED"/>
    <property type="match status" value="1"/>
</dbReference>
<dbReference type="InterPro" id="IPR013815">
    <property type="entry name" value="ATP_grasp_subdomain_1"/>
</dbReference>
<accession>A0A9D1M1I0</accession>
<dbReference type="Gene3D" id="3.30.470.20">
    <property type="entry name" value="ATP-grasp fold, B domain"/>
    <property type="match status" value="1"/>
</dbReference>
<proteinExistence type="predicted"/>
<dbReference type="GO" id="GO:0046872">
    <property type="term" value="F:metal ion binding"/>
    <property type="evidence" value="ECO:0007669"/>
    <property type="project" value="InterPro"/>
</dbReference>
<dbReference type="GO" id="GO:0005737">
    <property type="term" value="C:cytoplasm"/>
    <property type="evidence" value="ECO:0007669"/>
    <property type="project" value="TreeGrafter"/>
</dbReference>
<keyword evidence="1" id="KW-0547">Nucleotide-binding</keyword>
<gene>
    <name evidence="3" type="ORF">IAB70_04930</name>
</gene>
<dbReference type="PROSITE" id="PS50975">
    <property type="entry name" value="ATP_GRASP"/>
    <property type="match status" value="1"/>
</dbReference>
<evidence type="ECO:0000313" key="4">
    <source>
        <dbReference type="Proteomes" id="UP000824093"/>
    </source>
</evidence>